<comment type="pathway">
    <text evidence="4">Carbohydrate biosynthesis.</text>
</comment>
<gene>
    <name evidence="8" type="ORF">C2E20_9131</name>
</gene>
<evidence type="ECO:0000313" key="9">
    <source>
        <dbReference type="Proteomes" id="UP000239649"/>
    </source>
</evidence>
<dbReference type="Gene3D" id="3.20.20.70">
    <property type="entry name" value="Aldolase class I"/>
    <property type="match status" value="1"/>
</dbReference>
<accession>A0A2P6UZB2</accession>
<feature type="compositionally biased region" description="Low complexity" evidence="5">
    <location>
        <begin position="59"/>
        <end position="83"/>
    </location>
</feature>
<feature type="compositionally biased region" description="Low complexity" evidence="5">
    <location>
        <begin position="256"/>
        <end position="265"/>
    </location>
</feature>
<comment type="subunit">
    <text evidence="2">Homodimer.</text>
</comment>
<keyword evidence="9" id="KW-1185">Reference proteome</keyword>
<dbReference type="SUPFAM" id="SSF52540">
    <property type="entry name" value="P-loop containing nucleoside triphosphate hydrolases"/>
    <property type="match status" value="1"/>
</dbReference>
<protein>
    <submittedName>
        <fullName evidence="8">Triosephosphate chloroplastic</fullName>
    </submittedName>
</protein>
<dbReference type="PROSITE" id="PS00171">
    <property type="entry name" value="TIM_1"/>
    <property type="match status" value="1"/>
</dbReference>
<dbReference type="InterPro" id="IPR000652">
    <property type="entry name" value="Triosephosphate_isomerase"/>
</dbReference>
<evidence type="ECO:0000259" key="6">
    <source>
        <dbReference type="Pfam" id="PF13191"/>
    </source>
</evidence>
<dbReference type="NCBIfam" id="TIGR00419">
    <property type="entry name" value="tim"/>
    <property type="match status" value="1"/>
</dbReference>
<dbReference type="SUPFAM" id="SSF51351">
    <property type="entry name" value="Triosephosphate isomerase (TIM)"/>
    <property type="match status" value="1"/>
</dbReference>
<dbReference type="PANTHER" id="PTHR21139:SF2">
    <property type="entry name" value="TRIOSEPHOSPHATE ISOMERASE"/>
    <property type="match status" value="1"/>
</dbReference>
<dbReference type="STRING" id="554055.A0A2P6UZB2"/>
<reference evidence="8 9" key="1">
    <citation type="journal article" date="2018" name="Plant J.">
        <title>Genome sequences of Chlorella sorokiniana UTEX 1602 and Micractinium conductrix SAG 241.80: implications to maltose excretion by a green alga.</title>
        <authorList>
            <person name="Arriola M.B."/>
            <person name="Velmurugan N."/>
            <person name="Zhang Y."/>
            <person name="Plunkett M.H."/>
            <person name="Hondzo H."/>
            <person name="Barney B.M."/>
        </authorList>
    </citation>
    <scope>NUCLEOTIDE SEQUENCE [LARGE SCALE GENOMIC DNA]</scope>
    <source>
        <strain evidence="8 9">SAG 241.80</strain>
    </source>
</reference>
<dbReference type="GO" id="GO:0005829">
    <property type="term" value="C:cytosol"/>
    <property type="evidence" value="ECO:0007669"/>
    <property type="project" value="TreeGrafter"/>
</dbReference>
<dbReference type="HAMAP" id="MF_00147_B">
    <property type="entry name" value="TIM_B"/>
    <property type="match status" value="1"/>
</dbReference>
<feature type="domain" description="Origin recognition complex subunit 4 C-terminal" evidence="7">
    <location>
        <begin position="714"/>
        <end position="910"/>
    </location>
</feature>
<dbReference type="OrthoDB" id="6715177at2759"/>
<keyword evidence="3" id="KW-0413">Isomerase</keyword>
<dbReference type="Gene3D" id="3.40.50.300">
    <property type="entry name" value="P-loop containing nucleotide triphosphate hydrolases"/>
    <property type="match status" value="1"/>
</dbReference>
<feature type="compositionally biased region" description="Acidic residues" evidence="5">
    <location>
        <begin position="101"/>
        <end position="114"/>
    </location>
</feature>
<dbReference type="Pfam" id="PF13191">
    <property type="entry name" value="AAA_16"/>
    <property type="match status" value="1"/>
</dbReference>
<feature type="compositionally biased region" description="Polar residues" evidence="5">
    <location>
        <begin position="18"/>
        <end position="30"/>
    </location>
</feature>
<evidence type="ECO:0000256" key="4">
    <source>
        <dbReference type="ARBA" id="ARBA00024331"/>
    </source>
</evidence>
<evidence type="ECO:0000256" key="5">
    <source>
        <dbReference type="SAM" id="MobiDB-lite"/>
    </source>
</evidence>
<proteinExistence type="inferred from homology"/>
<dbReference type="GO" id="GO:0004807">
    <property type="term" value="F:triose-phosphate isomerase activity"/>
    <property type="evidence" value="ECO:0007669"/>
    <property type="project" value="InterPro"/>
</dbReference>
<dbReference type="PROSITE" id="PS51440">
    <property type="entry name" value="TIM_2"/>
    <property type="match status" value="1"/>
</dbReference>
<dbReference type="GO" id="GO:0046166">
    <property type="term" value="P:glyceraldehyde-3-phosphate biosynthetic process"/>
    <property type="evidence" value="ECO:0007669"/>
    <property type="project" value="TreeGrafter"/>
</dbReference>
<dbReference type="InterPro" id="IPR035990">
    <property type="entry name" value="TIM_sf"/>
</dbReference>
<name>A0A2P6UZB2_9CHLO</name>
<dbReference type="GO" id="GO:0006094">
    <property type="term" value="P:gluconeogenesis"/>
    <property type="evidence" value="ECO:0007669"/>
    <property type="project" value="TreeGrafter"/>
</dbReference>
<feature type="region of interest" description="Disordered" evidence="5">
    <location>
        <begin position="216"/>
        <end position="470"/>
    </location>
</feature>
<feature type="compositionally biased region" description="Polar residues" evidence="5">
    <location>
        <begin position="373"/>
        <end position="386"/>
    </location>
</feature>
<evidence type="ECO:0000256" key="1">
    <source>
        <dbReference type="ARBA" id="ARBA00007422"/>
    </source>
</evidence>
<comment type="similarity">
    <text evidence="1">Belongs to the triosephosphate isomerase family.</text>
</comment>
<comment type="caution">
    <text evidence="8">The sequence shown here is derived from an EMBL/GenBank/DDBJ whole genome shotgun (WGS) entry which is preliminary data.</text>
</comment>
<evidence type="ECO:0000256" key="3">
    <source>
        <dbReference type="ARBA" id="ARBA00023235"/>
    </source>
</evidence>
<feature type="region of interest" description="Disordered" evidence="5">
    <location>
        <begin position="1"/>
        <end position="194"/>
    </location>
</feature>
<evidence type="ECO:0000256" key="2">
    <source>
        <dbReference type="ARBA" id="ARBA00011738"/>
    </source>
</evidence>
<feature type="domain" description="Orc1-like AAA ATPase" evidence="6">
    <location>
        <begin position="507"/>
        <end position="643"/>
    </location>
</feature>
<feature type="compositionally biased region" description="Gly residues" evidence="5">
    <location>
        <begin position="91"/>
        <end position="100"/>
    </location>
</feature>
<feature type="compositionally biased region" description="Low complexity" evidence="5">
    <location>
        <begin position="327"/>
        <end position="359"/>
    </location>
</feature>
<dbReference type="FunFam" id="3.20.20.70:FF:000025">
    <property type="entry name" value="Triosephosphate isomerase"/>
    <property type="match status" value="1"/>
</dbReference>
<dbReference type="Proteomes" id="UP000239649">
    <property type="component" value="Unassembled WGS sequence"/>
</dbReference>
<dbReference type="CDD" id="cd00311">
    <property type="entry name" value="TIM"/>
    <property type="match status" value="1"/>
</dbReference>
<dbReference type="Pfam" id="PF14629">
    <property type="entry name" value="ORC4_C"/>
    <property type="match status" value="1"/>
</dbReference>
<evidence type="ECO:0000313" key="8">
    <source>
        <dbReference type="EMBL" id="PSC67175.1"/>
    </source>
</evidence>
<feature type="compositionally biased region" description="Low complexity" evidence="5">
    <location>
        <begin position="116"/>
        <end position="171"/>
    </location>
</feature>
<dbReference type="InterPro" id="IPR041664">
    <property type="entry name" value="AAA_16"/>
</dbReference>
<sequence length="1201" mass="129737">MINGIKSFFKGRPAASGEEQTLSGEQQGSRSDWDEVEVDFQSDSSVDTSASEEEDQEASDSGSSGDEQEQAVSGEGAAVSGASSEEDQAAGSGGSGGSSGEGEESEGEESEEEAAPARARGSKASQPKQQPAARPRRAAVQQQQQLQQQQATDSAMQQQQQQKVTARSQRQARQASGSDEEAWPHPHIPPPARELRGAALKAYITKQEALLVAVGKEGGKAAAKQQQRGRHGGKAAQQQEASDADEEEEQEEEEQPLAAKQQQQRGGQGGGKLQRPKQQQYGGGRPAPTAAASKRQRKAVKQAAPAQEEEEEESADEAPAPKRLHGAKSGAAAAAARLQQQQLEQEQQQQQQKAGGSKQPAERQGRGGEQVAAAQSEQPSPVVTTYTRRRSQQAAEPQQPEAQPEQQQPEQQQPEQQQQPGWRQRSATPTPAGMVAGLELSAPPSATRAPAAQQVQQAQQQPGAGKDPEPAAEAAFLCLRSQLLDPRSEEAAAMRLRPRLQEAYDTLFDSLMNTVELGHNNSLMVMGDRGSGKTLAVERALAEVQRRFNTNADDPIVGVVRLSGFFHAEERAAFREAARQLCEVFKYSFSKTASVEENIVFLRNMLAALANCDKAVIFVLDEFDQFAKRKQTLLYNLLDALQTSGMQAAVVAMTVRHDVVEMLEKRVKSRFSHRKVDLTLPASALPVLPRAADDADAPRAAALQEMGQDGALDVLQAMLTLPPQFPHAAYAAAWNASVATAAGAPAVRSTLQRCVNVYPSLCQLASIACTAAGHLDNFSKVPRTSGVTVGRVTEAGLLAAINRQLSQAKAMVRVISGLSVLDLIMLVAVHRLFTKGHEDINFEMAWHEFQVYSLCGGHVDAYARPAAVKAYDHLLSNGLLAFVDPRSEYSRSRQYAAAYLLVTREEIKEGMDTHWNCPQALSEWFRREGGMGTTAGQFLPMRRSVVMRGSGRFFIGGNWKCNGTIDSVTKLVDELNAGSVPSTVDIVVAPTFVHLERVQRTLKGPFQIGAQDCWVSKGGAFTGEVSAEMLHDMGIPWVILGHSERRSLCREDDELVGMKCEYALSQGLKVIACVGETLEQRDSGHMWDVLDAQLAAIARHTSMDHWVDLVIAYEPVWAIGTGVVATPEQAQEVHAHVRKWIAQNVGPEVADTLRILYGGSVNEGNCGTLANLEDVDGFLVGGASLKGPSFIDICNAQNKHS</sequence>
<dbReference type="InterPro" id="IPR027417">
    <property type="entry name" value="P-loop_NTPase"/>
</dbReference>
<dbReference type="EMBL" id="LHPF02000080">
    <property type="protein sequence ID" value="PSC67175.1"/>
    <property type="molecule type" value="Genomic_DNA"/>
</dbReference>
<organism evidence="8 9">
    <name type="scientific">Micractinium conductrix</name>
    <dbReference type="NCBI Taxonomy" id="554055"/>
    <lineage>
        <taxon>Eukaryota</taxon>
        <taxon>Viridiplantae</taxon>
        <taxon>Chlorophyta</taxon>
        <taxon>core chlorophytes</taxon>
        <taxon>Trebouxiophyceae</taxon>
        <taxon>Chlorellales</taxon>
        <taxon>Chlorellaceae</taxon>
        <taxon>Chlorella clade</taxon>
        <taxon>Micractinium</taxon>
    </lineage>
</organism>
<dbReference type="InterPro" id="IPR020861">
    <property type="entry name" value="Triosephosphate_isomerase_AS"/>
</dbReference>
<dbReference type="GO" id="GO:0019563">
    <property type="term" value="P:glycerol catabolic process"/>
    <property type="evidence" value="ECO:0007669"/>
    <property type="project" value="TreeGrafter"/>
</dbReference>
<dbReference type="InterPro" id="IPR022896">
    <property type="entry name" value="TrioseP_Isoase_bac/euk"/>
</dbReference>
<feature type="compositionally biased region" description="Low complexity" evidence="5">
    <location>
        <begin position="392"/>
        <end position="420"/>
    </location>
</feature>
<dbReference type="PANTHER" id="PTHR21139">
    <property type="entry name" value="TRIOSEPHOSPHATE ISOMERASE"/>
    <property type="match status" value="1"/>
</dbReference>
<dbReference type="InterPro" id="IPR032705">
    <property type="entry name" value="ORC4_C"/>
</dbReference>
<feature type="compositionally biased region" description="Low complexity" evidence="5">
    <location>
        <begin position="441"/>
        <end position="465"/>
    </location>
</feature>
<dbReference type="GO" id="GO:0006096">
    <property type="term" value="P:glycolytic process"/>
    <property type="evidence" value="ECO:0007669"/>
    <property type="project" value="InterPro"/>
</dbReference>
<evidence type="ECO:0000259" key="7">
    <source>
        <dbReference type="Pfam" id="PF14629"/>
    </source>
</evidence>
<dbReference type="AlphaFoldDB" id="A0A2P6UZB2"/>
<dbReference type="Pfam" id="PF00121">
    <property type="entry name" value="TIM"/>
    <property type="match status" value="1"/>
</dbReference>
<dbReference type="InterPro" id="IPR013785">
    <property type="entry name" value="Aldolase_TIM"/>
</dbReference>
<feature type="compositionally biased region" description="Acidic residues" evidence="5">
    <location>
        <begin position="242"/>
        <end position="255"/>
    </location>
</feature>
<feature type="compositionally biased region" description="Acidic residues" evidence="5">
    <location>
        <begin position="307"/>
        <end position="316"/>
    </location>
</feature>